<accession>A0AAN7BDN1</accession>
<dbReference type="AlphaFoldDB" id="A0AAN7BDN1"/>
<dbReference type="InterPro" id="IPR056693">
    <property type="entry name" value="DUF7791"/>
</dbReference>
<keyword evidence="5" id="KW-1185">Reference proteome</keyword>
<name>A0AAN7BDN1_9PEZI</name>
<organism evidence="4 5">
    <name type="scientific">Rhypophila decipiens</name>
    <dbReference type="NCBI Taxonomy" id="261697"/>
    <lineage>
        <taxon>Eukaryota</taxon>
        <taxon>Fungi</taxon>
        <taxon>Dikarya</taxon>
        <taxon>Ascomycota</taxon>
        <taxon>Pezizomycotina</taxon>
        <taxon>Sordariomycetes</taxon>
        <taxon>Sordariomycetidae</taxon>
        <taxon>Sordariales</taxon>
        <taxon>Naviculisporaceae</taxon>
        <taxon>Rhypophila</taxon>
    </lineage>
</organism>
<gene>
    <name evidence="4" type="ORF">QBC37DRAFT_136616</name>
</gene>
<feature type="domain" description="DUF7791" evidence="3">
    <location>
        <begin position="635"/>
        <end position="750"/>
    </location>
</feature>
<evidence type="ECO:0000256" key="1">
    <source>
        <dbReference type="ARBA" id="ARBA00022737"/>
    </source>
</evidence>
<evidence type="ECO:0000259" key="2">
    <source>
        <dbReference type="Pfam" id="PF24883"/>
    </source>
</evidence>
<dbReference type="InterPro" id="IPR056884">
    <property type="entry name" value="NPHP3-like_N"/>
</dbReference>
<evidence type="ECO:0000313" key="4">
    <source>
        <dbReference type="EMBL" id="KAK4219487.1"/>
    </source>
</evidence>
<proteinExistence type="predicted"/>
<feature type="domain" description="Nephrocystin 3-like N-terminal" evidence="2">
    <location>
        <begin position="356"/>
        <end position="521"/>
    </location>
</feature>
<dbReference type="InterPro" id="IPR027417">
    <property type="entry name" value="P-loop_NTPase"/>
</dbReference>
<comment type="caution">
    <text evidence="4">The sequence shown here is derived from an EMBL/GenBank/DDBJ whole genome shotgun (WGS) entry which is preliminary data.</text>
</comment>
<dbReference type="Gene3D" id="3.40.50.300">
    <property type="entry name" value="P-loop containing nucleotide triphosphate hydrolases"/>
    <property type="match status" value="1"/>
</dbReference>
<dbReference type="SUPFAM" id="SSF52540">
    <property type="entry name" value="P-loop containing nucleoside triphosphate hydrolases"/>
    <property type="match status" value="1"/>
</dbReference>
<dbReference type="EMBL" id="MU858048">
    <property type="protein sequence ID" value="KAK4219487.1"/>
    <property type="molecule type" value="Genomic_DNA"/>
</dbReference>
<dbReference type="PANTHER" id="PTHR10039:SF5">
    <property type="entry name" value="NACHT DOMAIN-CONTAINING PROTEIN"/>
    <property type="match status" value="1"/>
</dbReference>
<reference evidence="4" key="1">
    <citation type="journal article" date="2023" name="Mol. Phylogenet. Evol.">
        <title>Genome-scale phylogeny and comparative genomics of the fungal order Sordariales.</title>
        <authorList>
            <person name="Hensen N."/>
            <person name="Bonometti L."/>
            <person name="Westerberg I."/>
            <person name="Brannstrom I.O."/>
            <person name="Guillou S."/>
            <person name="Cros-Aarteil S."/>
            <person name="Calhoun S."/>
            <person name="Haridas S."/>
            <person name="Kuo A."/>
            <person name="Mondo S."/>
            <person name="Pangilinan J."/>
            <person name="Riley R."/>
            <person name="LaButti K."/>
            <person name="Andreopoulos B."/>
            <person name="Lipzen A."/>
            <person name="Chen C."/>
            <person name="Yan M."/>
            <person name="Daum C."/>
            <person name="Ng V."/>
            <person name="Clum A."/>
            <person name="Steindorff A."/>
            <person name="Ohm R.A."/>
            <person name="Martin F."/>
            <person name="Silar P."/>
            <person name="Natvig D.O."/>
            <person name="Lalanne C."/>
            <person name="Gautier V."/>
            <person name="Ament-Velasquez S.L."/>
            <person name="Kruys A."/>
            <person name="Hutchinson M.I."/>
            <person name="Powell A.J."/>
            <person name="Barry K."/>
            <person name="Miller A.N."/>
            <person name="Grigoriev I.V."/>
            <person name="Debuchy R."/>
            <person name="Gladieux P."/>
            <person name="Hiltunen Thoren M."/>
            <person name="Johannesson H."/>
        </authorList>
    </citation>
    <scope>NUCLEOTIDE SEQUENCE</scope>
    <source>
        <strain evidence="4">PSN293</strain>
    </source>
</reference>
<sequence>MSGLETPVALGLACSVFQVISFARDVCTIGRAICEKGEPGDSAASLTNSMSNLTAIIEDIKTAVGSASPSMSPTDKRMFGIAQDCNKAALELKAEIDKYSGAASSAQGSKLRSTWVAVKSVVRSRAKLVDKLEKRLQTHQNTLETELLVKICSKADAARLCQQDEFKKLDGTLRDFVKRFSDGETRMAALLVQHSESVKDHVTEETAAVKVHVTEETAAVKDHVTNGTATVTAAISDSALDSKKAVQEVHSTMRHSNIRADMKRRRKKLIKSLKYPTMNGRRNLIEDPHAETFEWIFTGRPLPNADAYSDSDLYEQFDDGVDDEVDDDGQEFDYQYDDGFFLMKDASSRMEEASSRLSAWLRDPAQQLFWITGKPGSGKSTLVKFLVDDPRTRDGLTSYECGARDVVILSHFIWSAGQAMERSVRGMLCSLIYQLIDENGPMSDRVLERFPQTKAKDSCSDWSEKELRNVLHFLLGDSRKAFCFFIDGLDEISETDGQPKLIELIREMRAGSNMKMCVSSRPEPILKKHLGVFPMIRMQDLTEADIFKFTSSLLRRRLLDNSIDLNTSEYQTLVDDVCWKAEGVFLWVVLAVRNLLVGIEKGDEMEQLQRRLDLMPSELKDLYRAMWIRLGAEKQIYQEDAASYFNLILLINDTSSFMTRASKIFSTSLQLLLATDSKLADRALLTTPEPLPSDDELRTLANKMAHRVETSCLGLLDIKTSDTHPNEMKLEFIHGSAKEFLETDAEGRALLELDNSTKQERVFRMVKARLAMSFLVYLGNSRFEGFYTPDEASEFISKIVRLWEMNHISETQKLQLALLSRPLFKPYLRLCTGVPFEGPSPYYADLLGAAAHTGFLSFLEQAMRTEPCWGVTAGPVSVPYMSYLVAMALEGLAQSSKWDDGVKTVRWLLKHDVNPNFPTRPYDYGSAWKLPISPLKAAVSFLVKQGLPLDQYAPVVDILSCMLQAGGDLSSPLILVVERNWWDDRPKLQLEIMRSGVPYLRVYIEVETALVIELFVRKYVRHNATNAASVKQLLAMLESSPRSYLPVKRIAVANNFSVEEDRPLGHPSGVDHEKSFWATSDPACLSRIQEHLKGDLESNCPSEPHDGSDCEDYPANLFEISTSCIHHMVKEVTETGKQTSWADVWADWFSKDIVWRKRDPRLGIPEAWPS</sequence>
<dbReference type="Pfam" id="PF24883">
    <property type="entry name" value="NPHP3_N"/>
    <property type="match status" value="1"/>
</dbReference>
<protein>
    <recommendedName>
        <fullName evidence="6">NACHT domain-containing protein</fullName>
    </recommendedName>
</protein>
<evidence type="ECO:0000259" key="3">
    <source>
        <dbReference type="Pfam" id="PF25053"/>
    </source>
</evidence>
<dbReference type="Pfam" id="PF25053">
    <property type="entry name" value="DUF7791"/>
    <property type="match status" value="1"/>
</dbReference>
<evidence type="ECO:0000313" key="5">
    <source>
        <dbReference type="Proteomes" id="UP001301769"/>
    </source>
</evidence>
<keyword evidence="1" id="KW-0677">Repeat</keyword>
<evidence type="ECO:0008006" key="6">
    <source>
        <dbReference type="Google" id="ProtNLM"/>
    </source>
</evidence>
<reference evidence="4" key="2">
    <citation type="submission" date="2023-05" db="EMBL/GenBank/DDBJ databases">
        <authorList>
            <consortium name="Lawrence Berkeley National Laboratory"/>
            <person name="Steindorff A."/>
            <person name="Hensen N."/>
            <person name="Bonometti L."/>
            <person name="Westerberg I."/>
            <person name="Brannstrom I.O."/>
            <person name="Guillou S."/>
            <person name="Cros-Aarteil S."/>
            <person name="Calhoun S."/>
            <person name="Haridas S."/>
            <person name="Kuo A."/>
            <person name="Mondo S."/>
            <person name="Pangilinan J."/>
            <person name="Riley R."/>
            <person name="Labutti K."/>
            <person name="Andreopoulos B."/>
            <person name="Lipzen A."/>
            <person name="Chen C."/>
            <person name="Yanf M."/>
            <person name="Daum C."/>
            <person name="Ng V."/>
            <person name="Clum A."/>
            <person name="Ohm R."/>
            <person name="Martin F."/>
            <person name="Silar P."/>
            <person name="Natvig D."/>
            <person name="Lalanne C."/>
            <person name="Gautier V."/>
            <person name="Ament-Velasquez S.L."/>
            <person name="Kruys A."/>
            <person name="Hutchinson M.I."/>
            <person name="Powell A.J."/>
            <person name="Barry K."/>
            <person name="Miller A.N."/>
            <person name="Grigoriev I.V."/>
            <person name="Debuchy R."/>
            <person name="Gladieux P."/>
            <person name="Thoren M.H."/>
            <person name="Johannesson H."/>
        </authorList>
    </citation>
    <scope>NUCLEOTIDE SEQUENCE</scope>
    <source>
        <strain evidence="4">PSN293</strain>
    </source>
</reference>
<dbReference type="Proteomes" id="UP001301769">
    <property type="component" value="Unassembled WGS sequence"/>
</dbReference>
<dbReference type="PANTHER" id="PTHR10039">
    <property type="entry name" value="AMELOGENIN"/>
    <property type="match status" value="1"/>
</dbReference>